<dbReference type="InterPro" id="IPR036439">
    <property type="entry name" value="Dockerin_dom_sf"/>
</dbReference>
<feature type="region of interest" description="Disordered" evidence="1">
    <location>
        <begin position="1"/>
        <end position="27"/>
    </location>
</feature>
<gene>
    <name evidence="2" type="ORF">PLANPX_3410</name>
</gene>
<proteinExistence type="predicted"/>
<protein>
    <submittedName>
        <fullName evidence="2">Uncharacterized protein</fullName>
    </submittedName>
</protein>
<dbReference type="KEGG" id="lpav:PLANPX_3410"/>
<dbReference type="Proteomes" id="UP000326837">
    <property type="component" value="Chromosome"/>
</dbReference>
<dbReference type="GO" id="GO:0000272">
    <property type="term" value="P:polysaccharide catabolic process"/>
    <property type="evidence" value="ECO:0007669"/>
    <property type="project" value="InterPro"/>
</dbReference>
<dbReference type="EMBL" id="AP021861">
    <property type="protein sequence ID" value="BBO33798.1"/>
    <property type="molecule type" value="Genomic_DNA"/>
</dbReference>
<dbReference type="InterPro" id="IPR059226">
    <property type="entry name" value="Choice_anch_Q_dom"/>
</dbReference>
<reference evidence="3" key="1">
    <citation type="submission" date="2019-10" db="EMBL/GenBank/DDBJ databases">
        <title>Lacipirellula parvula gen. nov., sp. nov., representing a lineage of planctomycetes widespread in freshwater anoxic habitats, and description of the family Lacipirellulaceae.</title>
        <authorList>
            <person name="Dedysh S.N."/>
            <person name="Kulichevskaya I.S."/>
            <person name="Beletsky A.V."/>
            <person name="Rakitin A.L."/>
            <person name="Mardanov A.V."/>
            <person name="Ivanova A.A."/>
            <person name="Saltykova V.X."/>
            <person name="Rijpstra W.I.C."/>
            <person name="Sinninghe Damste J.S."/>
            <person name="Ravin N.V."/>
        </authorList>
    </citation>
    <scope>NUCLEOTIDE SEQUENCE [LARGE SCALE GENOMIC DNA]</scope>
    <source>
        <strain evidence="3">PX69</strain>
    </source>
</reference>
<feature type="compositionally biased region" description="Gly residues" evidence="1">
    <location>
        <begin position="756"/>
        <end position="767"/>
    </location>
</feature>
<name>A0A5K7XBC0_9BACT</name>
<evidence type="ECO:0000313" key="3">
    <source>
        <dbReference type="Proteomes" id="UP000326837"/>
    </source>
</evidence>
<dbReference type="Gene3D" id="1.10.1330.10">
    <property type="entry name" value="Dockerin domain"/>
    <property type="match status" value="1"/>
</dbReference>
<feature type="compositionally biased region" description="Gly residues" evidence="1">
    <location>
        <begin position="242"/>
        <end position="274"/>
    </location>
</feature>
<feature type="region of interest" description="Disordered" evidence="1">
    <location>
        <begin position="241"/>
        <end position="274"/>
    </location>
</feature>
<dbReference type="InterPro" id="IPR018247">
    <property type="entry name" value="EF_Hand_1_Ca_BS"/>
</dbReference>
<sequence length="1297" mass="124718">MNFQQRMRELFGSSTKATRTARRGKGRRRAEFGYKPGVMQLEDRRMLANFVVTSVADSGPGTLRDAITASVNNGAGADLIQFSTEIDGGTINLTSFVNNVSAGSTMAGASAFFISGSTSLVIDGFTGLSQGITIARNSASAFRVFDVAAGSSLTLQSLTLSNGLAQGFAGGGAYYGGAGGGSAGLGGAIFNQGSLTILNSTLSGNTAQGGAGGTSLSGAVRYGGGGGAGLGGPGAAVSTQRYGGGGGGPNGGSGGTLTTGQPAGTGGFGGGGGGGGGTGTGTTYSNYYDGARGGFGGGGGGAGRLRGRGGVGGFGGGGGASPAQNNPIAGGYGAGNGGRKGLAGGGAGMGGAIFNNEGGVVTITNSTITGNAATGGNRGTSGSQAYGATAGTGLGGGLFNRNGTVTITNSTFSSNTVTNGDGGSGNGRAVFNISDGAGKTGTANITNTILGQAGATAVADFDSANNGGNAPINAGSNNLMSNRGSFPVGGVIVATYPLLGPLQNNGGVTKTMAPLGGSPVLDAGIQAGAPAADQRGQRRDSTPDIGSVEIKFVGNMVVNVAADDIVADSFLSLREAINLATGVTGYGALSAAEKALVTRTAGEVNTITFASSVDGQTIALSKFVNDTAAGSTMAGPSAFFIYETSLVIDGQTGLSQGIAIARDTNPASYVGGQVPSFRLFDVDAGSNLTLESLTLSSGRAQGFAGGNGFLGGGGGGSAGLGGAIFNRGSLKLQNSTLTGNVAQGGAGGANDDNSSGEGGAGGAGLGSKGSNATSNNGAIGGGPNGGAAGSSYGGVGGFGGGGGGGASDGSSSGGKSGGYGGFGGGGGGGGGASVFPGTGGVGGFGGGGGGTGSRASAGAGGFGGGAGNNSYAGGGGAGMGGAVFNEAGVVVITNSTLNGNAAIGGGGGGEAGAGLGGALFNRNGTLTVASSTISGNTAAQGGRGIFNLGDYIGSTTESTTATAIVTNTIIGQGADVAVEDFTGTTNVGGTNSTSGSNNLIRSSSGFAGGIVSTADPKLGVLADYGGLTWTMELLPGSPAINAGTPAYSPPPNVDQRGVSFTRVIGGRIDIGAFEVQPIAPASADFDGDGSIDGRDFLAWQRGFGIVAPNAVKANGDADNDRDVDAADLAVWKSQFGAPPTVVAVSVSAQAGAASEIFTDASSTFEAFPTYSEPARIAALDAVIVPGKASHAASLNSQLVDAAMAERSDVSPLTSQRDEWSAQLRHRKHHGSVLNPVLRTRVAAPITAFPMLRTATLPWEAGSLDEVWSEQCDLEQLAVDADQSELDAISAIIFGEES</sequence>
<evidence type="ECO:0000313" key="2">
    <source>
        <dbReference type="EMBL" id="BBO33798.1"/>
    </source>
</evidence>
<dbReference type="GO" id="GO:0004553">
    <property type="term" value="F:hydrolase activity, hydrolyzing O-glycosyl compounds"/>
    <property type="evidence" value="ECO:0007669"/>
    <property type="project" value="InterPro"/>
</dbReference>
<dbReference type="PROSITE" id="PS00018">
    <property type="entry name" value="EF_HAND_1"/>
    <property type="match status" value="1"/>
</dbReference>
<organism evidence="2 3">
    <name type="scientific">Lacipirellula parvula</name>
    <dbReference type="NCBI Taxonomy" id="2650471"/>
    <lineage>
        <taxon>Bacteria</taxon>
        <taxon>Pseudomonadati</taxon>
        <taxon>Planctomycetota</taxon>
        <taxon>Planctomycetia</taxon>
        <taxon>Pirellulales</taxon>
        <taxon>Lacipirellulaceae</taxon>
        <taxon>Lacipirellula</taxon>
    </lineage>
</organism>
<dbReference type="NCBIfam" id="NF041518">
    <property type="entry name" value="choice_anch_Q"/>
    <property type="match status" value="2"/>
</dbReference>
<feature type="region of interest" description="Disordered" evidence="1">
    <location>
        <begin position="743"/>
        <end position="767"/>
    </location>
</feature>
<keyword evidence="3" id="KW-1185">Reference proteome</keyword>
<dbReference type="RefSeq" id="WP_172992080.1">
    <property type="nucleotide sequence ID" value="NZ_AP021861.1"/>
</dbReference>
<accession>A0A5K7XBC0</accession>
<dbReference type="Pfam" id="PF00404">
    <property type="entry name" value="Dockerin_1"/>
    <property type="match status" value="1"/>
</dbReference>
<dbReference type="InterPro" id="IPR002105">
    <property type="entry name" value="Dockerin_1_rpt"/>
</dbReference>
<evidence type="ECO:0000256" key="1">
    <source>
        <dbReference type="SAM" id="MobiDB-lite"/>
    </source>
</evidence>